<name>A0AAV3ZNA7_9GAST</name>
<gene>
    <name evidence="1" type="ORF">PoB_002282300</name>
</gene>
<reference evidence="1 2" key="1">
    <citation type="journal article" date="2021" name="Elife">
        <title>Chloroplast acquisition without the gene transfer in kleptoplastic sea slugs, Plakobranchus ocellatus.</title>
        <authorList>
            <person name="Maeda T."/>
            <person name="Takahashi S."/>
            <person name="Yoshida T."/>
            <person name="Shimamura S."/>
            <person name="Takaki Y."/>
            <person name="Nagai Y."/>
            <person name="Toyoda A."/>
            <person name="Suzuki Y."/>
            <person name="Arimoto A."/>
            <person name="Ishii H."/>
            <person name="Satoh N."/>
            <person name="Nishiyama T."/>
            <person name="Hasebe M."/>
            <person name="Maruyama T."/>
            <person name="Minagawa J."/>
            <person name="Obokata J."/>
            <person name="Shigenobu S."/>
        </authorList>
    </citation>
    <scope>NUCLEOTIDE SEQUENCE [LARGE SCALE GENOMIC DNA]</scope>
</reference>
<comment type="caution">
    <text evidence="1">The sequence shown here is derived from an EMBL/GenBank/DDBJ whole genome shotgun (WGS) entry which is preliminary data.</text>
</comment>
<organism evidence="1 2">
    <name type="scientific">Plakobranchus ocellatus</name>
    <dbReference type="NCBI Taxonomy" id="259542"/>
    <lineage>
        <taxon>Eukaryota</taxon>
        <taxon>Metazoa</taxon>
        <taxon>Spiralia</taxon>
        <taxon>Lophotrochozoa</taxon>
        <taxon>Mollusca</taxon>
        <taxon>Gastropoda</taxon>
        <taxon>Heterobranchia</taxon>
        <taxon>Euthyneura</taxon>
        <taxon>Panpulmonata</taxon>
        <taxon>Sacoglossa</taxon>
        <taxon>Placobranchoidea</taxon>
        <taxon>Plakobranchidae</taxon>
        <taxon>Plakobranchus</taxon>
    </lineage>
</organism>
<accession>A0AAV3ZNA7</accession>
<evidence type="ECO:0000313" key="1">
    <source>
        <dbReference type="EMBL" id="GFN96317.1"/>
    </source>
</evidence>
<sequence length="225" mass="25193">MDIPDIFDVDKAESRIVYVLTSCSYTDYKELDRICRERTDAARKAKAMSDSQRTHRANFNTAVSCPATVQGQWHAPPCACPQYRGAGYKGGKDCPCVTNGAWEVFADKSKKEKSQNWGYCPPIGLDPRCLIRPRNKSLLNSMRPTGDPYFAQESKPSCVDVYKAPILLKGGFTFDDWLNTVGQREPPPALRNTCIPSLASWCKPVAVDCQPLTYSLIPFQRQICL</sequence>
<evidence type="ECO:0000313" key="2">
    <source>
        <dbReference type="Proteomes" id="UP000735302"/>
    </source>
</evidence>
<dbReference type="AlphaFoldDB" id="A0AAV3ZNA7"/>
<keyword evidence="2" id="KW-1185">Reference proteome</keyword>
<evidence type="ECO:0008006" key="3">
    <source>
        <dbReference type="Google" id="ProtNLM"/>
    </source>
</evidence>
<dbReference type="Proteomes" id="UP000735302">
    <property type="component" value="Unassembled WGS sequence"/>
</dbReference>
<dbReference type="EMBL" id="BLXT01002667">
    <property type="protein sequence ID" value="GFN96317.1"/>
    <property type="molecule type" value="Genomic_DNA"/>
</dbReference>
<proteinExistence type="predicted"/>
<protein>
    <recommendedName>
        <fullName evidence="3">DUF4789 domain-containing protein</fullName>
    </recommendedName>
</protein>